<dbReference type="Proteomes" id="UP001162162">
    <property type="component" value="Unassembled WGS sequence"/>
</dbReference>
<sequence>MNTVVGGATVKENDEQIGYGEVDKKVVQEATPEEQEETDQIYQYFLKLAGEDQEVDWMELKEILDHAMKAGCAI</sequence>
<dbReference type="AlphaFoldDB" id="A0AAV8Z7H6"/>
<reference evidence="1" key="1">
    <citation type="journal article" date="2023" name="Insect Mol. Biol.">
        <title>Genome sequencing provides insights into the evolution of gene families encoding plant cell wall-degrading enzymes in longhorned beetles.</title>
        <authorList>
            <person name="Shin N.R."/>
            <person name="Okamura Y."/>
            <person name="Kirsch R."/>
            <person name="Pauchet Y."/>
        </authorList>
    </citation>
    <scope>NUCLEOTIDE SEQUENCE</scope>
    <source>
        <strain evidence="1">AMC_N1</strain>
    </source>
</reference>
<evidence type="ECO:0000313" key="1">
    <source>
        <dbReference type="EMBL" id="KAJ8959427.1"/>
    </source>
</evidence>
<accession>A0AAV8Z7H6</accession>
<proteinExistence type="predicted"/>
<comment type="caution">
    <text evidence="1">The sequence shown here is derived from an EMBL/GenBank/DDBJ whole genome shotgun (WGS) entry which is preliminary data.</text>
</comment>
<name>A0AAV8Z7H6_9CUCU</name>
<keyword evidence="2" id="KW-1185">Reference proteome</keyword>
<gene>
    <name evidence="1" type="ORF">NQ318_022118</name>
</gene>
<dbReference type="EMBL" id="JAPWTK010000013">
    <property type="protein sequence ID" value="KAJ8959427.1"/>
    <property type="molecule type" value="Genomic_DNA"/>
</dbReference>
<protein>
    <submittedName>
        <fullName evidence="1">Uncharacterized protein</fullName>
    </submittedName>
</protein>
<organism evidence="1 2">
    <name type="scientific">Aromia moschata</name>
    <dbReference type="NCBI Taxonomy" id="1265417"/>
    <lineage>
        <taxon>Eukaryota</taxon>
        <taxon>Metazoa</taxon>
        <taxon>Ecdysozoa</taxon>
        <taxon>Arthropoda</taxon>
        <taxon>Hexapoda</taxon>
        <taxon>Insecta</taxon>
        <taxon>Pterygota</taxon>
        <taxon>Neoptera</taxon>
        <taxon>Endopterygota</taxon>
        <taxon>Coleoptera</taxon>
        <taxon>Polyphaga</taxon>
        <taxon>Cucujiformia</taxon>
        <taxon>Chrysomeloidea</taxon>
        <taxon>Cerambycidae</taxon>
        <taxon>Cerambycinae</taxon>
        <taxon>Callichromatini</taxon>
        <taxon>Aromia</taxon>
    </lineage>
</organism>
<evidence type="ECO:0000313" key="2">
    <source>
        <dbReference type="Proteomes" id="UP001162162"/>
    </source>
</evidence>